<dbReference type="GO" id="GO:0032259">
    <property type="term" value="P:methylation"/>
    <property type="evidence" value="ECO:0007669"/>
    <property type="project" value="UniProtKB-KW"/>
</dbReference>
<dbReference type="GO" id="GO:0009007">
    <property type="term" value="F:site-specific DNA-methyltransferase (adenine-specific) activity"/>
    <property type="evidence" value="ECO:0007669"/>
    <property type="project" value="UniProtKB-EC"/>
</dbReference>
<gene>
    <name evidence="4" type="ORF">LCGC14_1356040</name>
</gene>
<keyword evidence="3" id="KW-0949">S-adenosyl-L-methionine</keyword>
<dbReference type="Pfam" id="PF02086">
    <property type="entry name" value="MethyltransfD12"/>
    <property type="match status" value="1"/>
</dbReference>
<dbReference type="EMBL" id="LAZR01008427">
    <property type="protein sequence ID" value="KKM78837.1"/>
    <property type="molecule type" value="Genomic_DNA"/>
</dbReference>
<evidence type="ECO:0000313" key="4">
    <source>
        <dbReference type="EMBL" id="KKM78837.1"/>
    </source>
</evidence>
<evidence type="ECO:0000256" key="2">
    <source>
        <dbReference type="ARBA" id="ARBA00022679"/>
    </source>
</evidence>
<reference evidence="4" key="1">
    <citation type="journal article" date="2015" name="Nature">
        <title>Complex archaea that bridge the gap between prokaryotes and eukaryotes.</title>
        <authorList>
            <person name="Spang A."/>
            <person name="Saw J.H."/>
            <person name="Jorgensen S.L."/>
            <person name="Zaremba-Niedzwiedzka K."/>
            <person name="Martijn J."/>
            <person name="Lind A.E."/>
            <person name="van Eijk R."/>
            <person name="Schleper C."/>
            <person name="Guy L."/>
            <person name="Ettema T.J."/>
        </authorList>
    </citation>
    <scope>NUCLEOTIDE SEQUENCE</scope>
</reference>
<evidence type="ECO:0000256" key="1">
    <source>
        <dbReference type="ARBA" id="ARBA00022603"/>
    </source>
</evidence>
<accession>A0A0F9NBU9</accession>
<keyword evidence="2" id="KW-0808">Transferase</keyword>
<dbReference type="InterPro" id="IPR029063">
    <property type="entry name" value="SAM-dependent_MTases_sf"/>
</dbReference>
<name>A0A0F9NBU9_9ZZZZ</name>
<proteinExistence type="predicted"/>
<dbReference type="GO" id="GO:0009307">
    <property type="term" value="P:DNA restriction-modification system"/>
    <property type="evidence" value="ECO:0007669"/>
    <property type="project" value="InterPro"/>
</dbReference>
<evidence type="ECO:0000256" key="3">
    <source>
        <dbReference type="ARBA" id="ARBA00022691"/>
    </source>
</evidence>
<dbReference type="AlphaFoldDB" id="A0A0F9NBU9"/>
<keyword evidence="1" id="KW-0489">Methyltransferase</keyword>
<feature type="non-terminal residue" evidence="4">
    <location>
        <position position="222"/>
    </location>
</feature>
<organism evidence="4">
    <name type="scientific">marine sediment metagenome</name>
    <dbReference type="NCBI Taxonomy" id="412755"/>
    <lineage>
        <taxon>unclassified sequences</taxon>
        <taxon>metagenomes</taxon>
        <taxon>ecological metagenomes</taxon>
    </lineage>
</organism>
<protein>
    <submittedName>
        <fullName evidence="4">Uncharacterized protein</fullName>
    </submittedName>
</protein>
<sequence>MDYIGSKEKLINWIMEKVFFHYSKKDVSGLIFLDACSGSGAISKAAINRGFTVYANDLLTFPRVIICGYRCPVDLFYQEVVEHVDKINNLSPVGGFFYQNYSENAGRTYFTNLNAKIIDATRKYIRELDVCCQNVEKVFLKDYLLYCSLKAMTRVLNTTGVQAAFLKKFKPRSLDQYKVKMENYFCLLPEQKVYAFQEDIFKLLRLNAFGLNLLRENILYID</sequence>
<comment type="caution">
    <text evidence="4">The sequence shown here is derived from an EMBL/GenBank/DDBJ whole genome shotgun (WGS) entry which is preliminary data.</text>
</comment>
<dbReference type="InterPro" id="IPR012327">
    <property type="entry name" value="MeTrfase_D12"/>
</dbReference>
<dbReference type="SUPFAM" id="SSF53335">
    <property type="entry name" value="S-adenosyl-L-methionine-dependent methyltransferases"/>
    <property type="match status" value="1"/>
</dbReference>